<keyword evidence="4 6" id="KW-0378">Hydrolase</keyword>
<reference evidence="7 8" key="1">
    <citation type="submission" date="2014-06" db="EMBL/GenBank/DDBJ databases">
        <title>The genome of the endonuclear symbiont Nucleicultrix amoebiphila.</title>
        <authorList>
            <person name="Schulz F."/>
            <person name="Horn M."/>
        </authorList>
    </citation>
    <scope>NUCLEOTIDE SEQUENCE [LARGE SCALE GENOMIC DNA]</scope>
    <source>
        <strain evidence="7 8">FS5</strain>
    </source>
</reference>
<gene>
    <name evidence="6" type="primary">xseB</name>
    <name evidence="7" type="ORF">GQ61_06305</name>
</gene>
<dbReference type="NCBIfam" id="TIGR01280">
    <property type="entry name" value="xseB"/>
    <property type="match status" value="1"/>
</dbReference>
<dbReference type="EC" id="3.1.11.6" evidence="6"/>
<dbReference type="NCBIfam" id="NF002139">
    <property type="entry name" value="PRK00977.1-3"/>
    <property type="match status" value="1"/>
</dbReference>
<evidence type="ECO:0000256" key="1">
    <source>
        <dbReference type="ARBA" id="ARBA00009998"/>
    </source>
</evidence>
<dbReference type="Pfam" id="PF02609">
    <property type="entry name" value="Exonuc_VII_S"/>
    <property type="match status" value="1"/>
</dbReference>
<name>A0A1W6N510_9PROT</name>
<keyword evidence="3 6" id="KW-0540">Nuclease</keyword>
<comment type="similarity">
    <text evidence="1 6">Belongs to the XseB family.</text>
</comment>
<evidence type="ECO:0000256" key="5">
    <source>
        <dbReference type="ARBA" id="ARBA00022839"/>
    </source>
</evidence>
<dbReference type="AlphaFoldDB" id="A0A1W6N510"/>
<dbReference type="GO" id="GO:0009318">
    <property type="term" value="C:exodeoxyribonuclease VII complex"/>
    <property type="evidence" value="ECO:0007669"/>
    <property type="project" value="UniProtKB-UniRule"/>
</dbReference>
<dbReference type="GO" id="GO:0008855">
    <property type="term" value="F:exodeoxyribonuclease VII activity"/>
    <property type="evidence" value="ECO:0007669"/>
    <property type="project" value="UniProtKB-UniRule"/>
</dbReference>
<dbReference type="EMBL" id="CP008743">
    <property type="protein sequence ID" value="ARN84960.1"/>
    <property type="molecule type" value="Genomic_DNA"/>
</dbReference>
<dbReference type="Gene3D" id="1.10.287.1040">
    <property type="entry name" value="Exonuclease VII, small subunit"/>
    <property type="match status" value="1"/>
</dbReference>
<dbReference type="PANTHER" id="PTHR34137:SF1">
    <property type="entry name" value="EXODEOXYRIBONUCLEASE 7 SMALL SUBUNIT"/>
    <property type="match status" value="1"/>
</dbReference>
<evidence type="ECO:0000256" key="4">
    <source>
        <dbReference type="ARBA" id="ARBA00022801"/>
    </source>
</evidence>
<dbReference type="InterPro" id="IPR003761">
    <property type="entry name" value="Exonuc_VII_S"/>
</dbReference>
<keyword evidence="2 6" id="KW-0963">Cytoplasm</keyword>
<evidence type="ECO:0000313" key="7">
    <source>
        <dbReference type="EMBL" id="ARN84960.1"/>
    </source>
</evidence>
<evidence type="ECO:0000256" key="3">
    <source>
        <dbReference type="ARBA" id="ARBA00022722"/>
    </source>
</evidence>
<dbReference type="HAMAP" id="MF_00337">
    <property type="entry name" value="Exonuc_7_S"/>
    <property type="match status" value="1"/>
</dbReference>
<dbReference type="SUPFAM" id="SSF116842">
    <property type="entry name" value="XseB-like"/>
    <property type="match status" value="1"/>
</dbReference>
<comment type="subunit">
    <text evidence="6">Heterooligomer composed of large and small subunits.</text>
</comment>
<dbReference type="GO" id="GO:0005829">
    <property type="term" value="C:cytosol"/>
    <property type="evidence" value="ECO:0007669"/>
    <property type="project" value="TreeGrafter"/>
</dbReference>
<keyword evidence="8" id="KW-1185">Reference proteome</keyword>
<dbReference type="KEGG" id="naf:GQ61_06305"/>
<protein>
    <recommendedName>
        <fullName evidence="6">Exodeoxyribonuclease 7 small subunit</fullName>
        <ecNumber evidence="6">3.1.11.6</ecNumber>
    </recommendedName>
    <alternativeName>
        <fullName evidence="6">Exodeoxyribonuclease VII small subunit</fullName>
        <shortName evidence="6">Exonuclease VII small subunit</shortName>
    </alternativeName>
</protein>
<dbReference type="PANTHER" id="PTHR34137">
    <property type="entry name" value="EXODEOXYRIBONUCLEASE 7 SMALL SUBUNIT"/>
    <property type="match status" value="1"/>
</dbReference>
<comment type="function">
    <text evidence="6">Bidirectionally degrades single-stranded DNA into large acid-insoluble oligonucleotides, which are then degraded further into small acid-soluble oligonucleotides.</text>
</comment>
<evidence type="ECO:0000256" key="6">
    <source>
        <dbReference type="HAMAP-Rule" id="MF_00337"/>
    </source>
</evidence>
<comment type="subcellular location">
    <subcellularLocation>
        <location evidence="6">Cytoplasm</location>
    </subcellularLocation>
</comment>
<comment type="catalytic activity">
    <reaction evidence="6">
        <text>Exonucleolytic cleavage in either 5'- to 3'- or 3'- to 5'-direction to yield nucleoside 5'-phosphates.</text>
        <dbReference type="EC" id="3.1.11.6"/>
    </reaction>
</comment>
<dbReference type="InterPro" id="IPR037004">
    <property type="entry name" value="Exonuc_VII_ssu_sf"/>
</dbReference>
<dbReference type="STRING" id="1414854.GQ61_06305"/>
<dbReference type="PIRSF" id="PIRSF006488">
    <property type="entry name" value="Exonuc_VII_S"/>
    <property type="match status" value="1"/>
</dbReference>
<keyword evidence="5 6" id="KW-0269">Exonuclease</keyword>
<accession>A0A1W6N510</accession>
<proteinExistence type="inferred from homology"/>
<organism evidence="7 8">
    <name type="scientific">Candidatus Nucleicultrix amoebiphila FS5</name>
    <dbReference type="NCBI Taxonomy" id="1414854"/>
    <lineage>
        <taxon>Bacteria</taxon>
        <taxon>Pseudomonadati</taxon>
        <taxon>Pseudomonadota</taxon>
        <taxon>Alphaproteobacteria</taxon>
        <taxon>Holosporales</taxon>
        <taxon>Candidatus Nucleicultricaceae</taxon>
        <taxon>Candidatus Nucleicultrix</taxon>
    </lineage>
</organism>
<dbReference type="OrthoDB" id="9808145at2"/>
<dbReference type="GO" id="GO:0006308">
    <property type="term" value="P:DNA catabolic process"/>
    <property type="evidence" value="ECO:0007669"/>
    <property type="project" value="UniProtKB-UniRule"/>
</dbReference>
<dbReference type="Proteomes" id="UP000237351">
    <property type="component" value="Chromosome"/>
</dbReference>
<evidence type="ECO:0000256" key="2">
    <source>
        <dbReference type="ARBA" id="ARBA00022490"/>
    </source>
</evidence>
<sequence length="83" mass="9417">MTDQPSTKEITLSFEAALKELEEIVRKMESGQVPLEEAIAFYERGTELRERCEGLLKSAQLKIEEVTLDAQKHPKVTLSDLEP</sequence>
<evidence type="ECO:0000313" key="8">
    <source>
        <dbReference type="Proteomes" id="UP000237351"/>
    </source>
</evidence>